<feature type="non-terminal residue" evidence="3">
    <location>
        <position position="1"/>
    </location>
</feature>
<name>A0A1V9XSD2_9ACAR</name>
<reference evidence="3 4" key="1">
    <citation type="journal article" date="2017" name="Gigascience">
        <title>Draft genome of the honey bee ectoparasitic mite, Tropilaelaps mercedesae, is shaped by the parasitic life history.</title>
        <authorList>
            <person name="Dong X."/>
            <person name="Armstrong S.D."/>
            <person name="Xia D."/>
            <person name="Makepeace B.L."/>
            <person name="Darby A.C."/>
            <person name="Kadowaki T."/>
        </authorList>
    </citation>
    <scope>NUCLEOTIDE SEQUENCE [LARGE SCALE GENOMIC DNA]</scope>
    <source>
        <strain evidence="3">Wuxi-XJTLU</strain>
    </source>
</reference>
<feature type="domain" description="Endonuclease/exonuclease/phosphatase" evidence="2">
    <location>
        <begin position="9"/>
        <end position="79"/>
    </location>
</feature>
<keyword evidence="4" id="KW-1185">Reference proteome</keyword>
<gene>
    <name evidence="3" type="ORF">BIW11_07813</name>
</gene>
<evidence type="ECO:0000313" key="4">
    <source>
        <dbReference type="Proteomes" id="UP000192247"/>
    </source>
</evidence>
<dbReference type="AlphaFoldDB" id="A0A1V9XSD2"/>
<evidence type="ECO:0000259" key="2">
    <source>
        <dbReference type="Pfam" id="PF14529"/>
    </source>
</evidence>
<feature type="region of interest" description="Disordered" evidence="1">
    <location>
        <begin position="96"/>
        <end position="118"/>
    </location>
</feature>
<sequence>VIYSCYFFFNRPHAGFTAYLDLLGQDIDRRTCQRKIIITGDFNASAREWGASQTDVIGRELNEWLAQRNMVIINRGHNSDLPEKSDPDSIYICYSGNSGSSTAHSKMAGPRNSATTAT</sequence>
<protein>
    <recommendedName>
        <fullName evidence="2">Endonuclease/exonuclease/phosphatase domain-containing protein</fullName>
    </recommendedName>
</protein>
<evidence type="ECO:0000313" key="3">
    <source>
        <dbReference type="EMBL" id="OQR76385.1"/>
    </source>
</evidence>
<dbReference type="GO" id="GO:0003824">
    <property type="term" value="F:catalytic activity"/>
    <property type="evidence" value="ECO:0007669"/>
    <property type="project" value="InterPro"/>
</dbReference>
<organism evidence="3 4">
    <name type="scientific">Tropilaelaps mercedesae</name>
    <dbReference type="NCBI Taxonomy" id="418985"/>
    <lineage>
        <taxon>Eukaryota</taxon>
        <taxon>Metazoa</taxon>
        <taxon>Ecdysozoa</taxon>
        <taxon>Arthropoda</taxon>
        <taxon>Chelicerata</taxon>
        <taxon>Arachnida</taxon>
        <taxon>Acari</taxon>
        <taxon>Parasitiformes</taxon>
        <taxon>Mesostigmata</taxon>
        <taxon>Gamasina</taxon>
        <taxon>Dermanyssoidea</taxon>
        <taxon>Laelapidae</taxon>
        <taxon>Tropilaelaps</taxon>
    </lineage>
</organism>
<dbReference type="Proteomes" id="UP000192247">
    <property type="component" value="Unassembled WGS sequence"/>
</dbReference>
<dbReference type="InterPro" id="IPR036691">
    <property type="entry name" value="Endo/exonu/phosph_ase_sf"/>
</dbReference>
<accession>A0A1V9XSD2</accession>
<dbReference type="InParanoid" id="A0A1V9XSD2"/>
<dbReference type="OrthoDB" id="6437148at2759"/>
<evidence type="ECO:0000256" key="1">
    <source>
        <dbReference type="SAM" id="MobiDB-lite"/>
    </source>
</evidence>
<dbReference type="Gene3D" id="3.60.10.10">
    <property type="entry name" value="Endonuclease/exonuclease/phosphatase"/>
    <property type="match status" value="1"/>
</dbReference>
<dbReference type="STRING" id="418985.A0A1V9XSD2"/>
<proteinExistence type="predicted"/>
<dbReference type="Pfam" id="PF14529">
    <property type="entry name" value="Exo_endo_phos_2"/>
    <property type="match status" value="1"/>
</dbReference>
<comment type="caution">
    <text evidence="3">The sequence shown here is derived from an EMBL/GenBank/DDBJ whole genome shotgun (WGS) entry which is preliminary data.</text>
</comment>
<dbReference type="EMBL" id="MNPL01004891">
    <property type="protein sequence ID" value="OQR76385.1"/>
    <property type="molecule type" value="Genomic_DNA"/>
</dbReference>
<dbReference type="InterPro" id="IPR005135">
    <property type="entry name" value="Endo/exonuclease/phosphatase"/>
</dbReference>
<dbReference type="SUPFAM" id="SSF56219">
    <property type="entry name" value="DNase I-like"/>
    <property type="match status" value="1"/>
</dbReference>